<comment type="caution">
    <text evidence="1">The sequence shown here is derived from an EMBL/GenBank/DDBJ whole genome shotgun (WGS) entry which is preliminary data.</text>
</comment>
<evidence type="ECO:0000313" key="2">
    <source>
        <dbReference type="Proteomes" id="UP001164539"/>
    </source>
</evidence>
<name>A0ACC1YYQ0_MELAZ</name>
<sequence>MAEPGKPIGLQKPPGYRDPNHSLPGPRRPPPPPRKRVLPPSFQPRKKRRSFCRICCCTCCCLILILIFLIVIAVAVFYLWFDPKLPVVHLQSLSFPNFNVSVKSDGTYLNATTLTRVEVRNPNGKLKYYYGDSNVEVTAGKNKDVALGSVKVPGFSQAEKNVTRLKIETKSNEIVDNGEGPRLVSRYRNKELVVNVAVRTSVGVGIQGLKIRPLGVNILCGGVSLKALNQMPKCTFNFLKWINIH</sequence>
<gene>
    <name evidence="1" type="ORF">OWV82_001147</name>
</gene>
<keyword evidence="2" id="KW-1185">Reference proteome</keyword>
<organism evidence="1 2">
    <name type="scientific">Melia azedarach</name>
    <name type="common">Chinaberry tree</name>
    <dbReference type="NCBI Taxonomy" id="155640"/>
    <lineage>
        <taxon>Eukaryota</taxon>
        <taxon>Viridiplantae</taxon>
        <taxon>Streptophyta</taxon>
        <taxon>Embryophyta</taxon>
        <taxon>Tracheophyta</taxon>
        <taxon>Spermatophyta</taxon>
        <taxon>Magnoliopsida</taxon>
        <taxon>eudicotyledons</taxon>
        <taxon>Gunneridae</taxon>
        <taxon>Pentapetalae</taxon>
        <taxon>rosids</taxon>
        <taxon>malvids</taxon>
        <taxon>Sapindales</taxon>
        <taxon>Meliaceae</taxon>
        <taxon>Melia</taxon>
    </lineage>
</organism>
<protein>
    <submittedName>
        <fullName evidence="1">Late embryogenesis abundant hydroxyproline-rich glycoprotein family</fullName>
    </submittedName>
</protein>
<reference evidence="1 2" key="1">
    <citation type="journal article" date="2023" name="Science">
        <title>Complex scaffold remodeling in plant triterpene biosynthesis.</title>
        <authorList>
            <person name="De La Pena R."/>
            <person name="Hodgson H."/>
            <person name="Liu J.C."/>
            <person name="Stephenson M.J."/>
            <person name="Martin A.C."/>
            <person name="Owen C."/>
            <person name="Harkess A."/>
            <person name="Leebens-Mack J."/>
            <person name="Jimenez L.E."/>
            <person name="Osbourn A."/>
            <person name="Sattely E.S."/>
        </authorList>
    </citation>
    <scope>NUCLEOTIDE SEQUENCE [LARGE SCALE GENOMIC DNA]</scope>
    <source>
        <strain evidence="2">cv. JPN11</strain>
        <tissue evidence="1">Leaf</tissue>
    </source>
</reference>
<dbReference type="EMBL" id="CM051394">
    <property type="protein sequence ID" value="KAJ4728168.1"/>
    <property type="molecule type" value="Genomic_DNA"/>
</dbReference>
<dbReference type="Proteomes" id="UP001164539">
    <property type="component" value="Chromosome 1"/>
</dbReference>
<evidence type="ECO:0000313" key="1">
    <source>
        <dbReference type="EMBL" id="KAJ4728168.1"/>
    </source>
</evidence>
<proteinExistence type="predicted"/>
<accession>A0ACC1YYQ0</accession>